<evidence type="ECO:0000256" key="1">
    <source>
        <dbReference type="ARBA" id="ARBA00022555"/>
    </source>
</evidence>
<dbReference type="GO" id="GO:0000049">
    <property type="term" value="F:tRNA binding"/>
    <property type="evidence" value="ECO:0007669"/>
    <property type="project" value="UniProtKB-UniRule"/>
</dbReference>
<dbReference type="AlphaFoldDB" id="A0A2P8HE93"/>
<reference evidence="5 6" key="1">
    <citation type="submission" date="2018-03" db="EMBL/GenBank/DDBJ databases">
        <title>Genomic Encyclopedia of Type Strains, Phase III (KMG-III): the genomes of soil and plant-associated and newly described type strains.</title>
        <authorList>
            <person name="Whitman W."/>
        </authorList>
    </citation>
    <scope>NUCLEOTIDE SEQUENCE [LARGE SCALE GENOMIC DNA]</scope>
    <source>
        <strain evidence="5 6">CGMCC 1.07653</strain>
    </source>
</reference>
<dbReference type="SUPFAM" id="SSF50249">
    <property type="entry name" value="Nucleic acid-binding proteins"/>
    <property type="match status" value="1"/>
</dbReference>
<dbReference type="NCBIfam" id="NF045760">
    <property type="entry name" value="YtpR"/>
    <property type="match status" value="1"/>
</dbReference>
<proteinExistence type="predicted"/>
<evidence type="ECO:0000259" key="4">
    <source>
        <dbReference type="PROSITE" id="PS50886"/>
    </source>
</evidence>
<dbReference type="Pfam" id="PF01588">
    <property type="entry name" value="tRNA_bind"/>
    <property type="match status" value="1"/>
</dbReference>
<dbReference type="Gene3D" id="2.40.50.140">
    <property type="entry name" value="Nucleic acid-binding proteins"/>
    <property type="match status" value="1"/>
</dbReference>
<protein>
    <submittedName>
        <fullName evidence="5">tRNA-binding protein</fullName>
    </submittedName>
</protein>
<keyword evidence="1 3" id="KW-0820">tRNA-binding</keyword>
<keyword evidence="6" id="KW-1185">Reference proteome</keyword>
<evidence type="ECO:0000256" key="3">
    <source>
        <dbReference type="PROSITE-ProRule" id="PRU00209"/>
    </source>
</evidence>
<dbReference type="PROSITE" id="PS50886">
    <property type="entry name" value="TRBD"/>
    <property type="match status" value="1"/>
</dbReference>
<dbReference type="CDD" id="cd02796">
    <property type="entry name" value="tRNA_bind_bactPheRS"/>
    <property type="match status" value="1"/>
</dbReference>
<dbReference type="OrthoDB" id="9805455at2"/>
<dbReference type="InterPro" id="IPR027855">
    <property type="entry name" value="DUF4479"/>
</dbReference>
<dbReference type="InterPro" id="IPR037154">
    <property type="entry name" value="YtpR-like_sf"/>
</dbReference>
<dbReference type="Pfam" id="PF14794">
    <property type="entry name" value="DUF4479"/>
    <property type="match status" value="1"/>
</dbReference>
<keyword evidence="2 3" id="KW-0694">RNA-binding</keyword>
<organism evidence="5 6">
    <name type="scientific">Salsuginibacillus halophilus</name>
    <dbReference type="NCBI Taxonomy" id="517424"/>
    <lineage>
        <taxon>Bacteria</taxon>
        <taxon>Bacillati</taxon>
        <taxon>Bacillota</taxon>
        <taxon>Bacilli</taxon>
        <taxon>Bacillales</taxon>
        <taxon>Bacillaceae</taxon>
        <taxon>Salsuginibacillus</taxon>
    </lineage>
</organism>
<dbReference type="InterPro" id="IPR002547">
    <property type="entry name" value="tRNA-bd_dom"/>
</dbReference>
<gene>
    <name evidence="5" type="ORF">B0H94_108153</name>
</gene>
<comment type="caution">
    <text evidence="5">The sequence shown here is derived from an EMBL/GenBank/DDBJ whole genome shotgun (WGS) entry which is preliminary data.</text>
</comment>
<dbReference type="InterPro" id="IPR012340">
    <property type="entry name" value="NA-bd_OB-fold"/>
</dbReference>
<accession>A0A2P8HE93</accession>
<feature type="domain" description="TRNA-binding" evidence="4">
    <location>
        <begin position="90"/>
        <end position="201"/>
    </location>
</feature>
<dbReference type="RefSeq" id="WP_106589009.1">
    <property type="nucleotide sequence ID" value="NZ_PYAV01000008.1"/>
</dbReference>
<dbReference type="InterPro" id="IPR033714">
    <property type="entry name" value="tRNA_bind_bactPheRS"/>
</dbReference>
<evidence type="ECO:0000313" key="5">
    <source>
        <dbReference type="EMBL" id="PSL44540.1"/>
    </source>
</evidence>
<dbReference type="Gene3D" id="3.30.1940.10">
    <property type="entry name" value="YtpR-like"/>
    <property type="match status" value="1"/>
</dbReference>
<dbReference type="FunFam" id="2.40.50.140:FF:000045">
    <property type="entry name" value="Phenylalanine--tRNA ligase beta subunit"/>
    <property type="match status" value="1"/>
</dbReference>
<name>A0A2P8HE93_9BACI</name>
<dbReference type="EMBL" id="PYAV01000008">
    <property type="protein sequence ID" value="PSL44540.1"/>
    <property type="molecule type" value="Genomic_DNA"/>
</dbReference>
<dbReference type="Proteomes" id="UP000242310">
    <property type="component" value="Unassembled WGS sequence"/>
</dbReference>
<evidence type="ECO:0000256" key="2">
    <source>
        <dbReference type="ARBA" id="ARBA00022884"/>
    </source>
</evidence>
<sequence length="203" mass="21507">MNVFYNPNALGDVLLVAFEEVKKDERIVRTYGDVAVLLHTASNQVCGLNIFHASHYGKVSGNGMIPADEAIRELIQKAVTSNKVEGEVPVPQASSFVVGYVKEKKKHPEADKLSICQVDTGEDTLQIVCGAPNVATGQKVPVALPGAFMPSGMKIEDTELRGVPSSGMICAARELAQPNASKEKGILVLDESAPVGGDAIAHL</sequence>
<evidence type="ECO:0000313" key="6">
    <source>
        <dbReference type="Proteomes" id="UP000242310"/>
    </source>
</evidence>